<keyword evidence="2" id="KW-1185">Reference proteome</keyword>
<evidence type="ECO:0000313" key="1">
    <source>
        <dbReference type="EMBL" id="NJB96334.1"/>
    </source>
</evidence>
<comment type="caution">
    <text evidence="1">The sequence shown here is derived from an EMBL/GenBank/DDBJ whole genome shotgun (WGS) entry which is preliminary data.</text>
</comment>
<name>A0A7X6BAV1_9SPHN</name>
<dbReference type="EMBL" id="JAATJB010000001">
    <property type="protein sequence ID" value="NJB96334.1"/>
    <property type="molecule type" value="Genomic_DNA"/>
</dbReference>
<evidence type="ECO:0008006" key="3">
    <source>
        <dbReference type="Google" id="ProtNLM"/>
    </source>
</evidence>
<gene>
    <name evidence="1" type="ORF">GGR89_000626</name>
</gene>
<organism evidence="1 2">
    <name type="scientific">Sphingomonas trueperi</name>
    <dbReference type="NCBI Taxonomy" id="53317"/>
    <lineage>
        <taxon>Bacteria</taxon>
        <taxon>Pseudomonadati</taxon>
        <taxon>Pseudomonadota</taxon>
        <taxon>Alphaproteobacteria</taxon>
        <taxon>Sphingomonadales</taxon>
        <taxon>Sphingomonadaceae</taxon>
        <taxon>Sphingomonas</taxon>
    </lineage>
</organism>
<accession>A0A7X6BAV1</accession>
<dbReference type="AlphaFoldDB" id="A0A7X6BAV1"/>
<reference evidence="1 2" key="1">
    <citation type="submission" date="2020-03" db="EMBL/GenBank/DDBJ databases">
        <title>Genomic Encyclopedia of Type Strains, Phase IV (KMG-IV): sequencing the most valuable type-strain genomes for metagenomic binning, comparative biology and taxonomic classification.</title>
        <authorList>
            <person name="Goeker M."/>
        </authorList>
    </citation>
    <scope>NUCLEOTIDE SEQUENCE [LARGE SCALE GENOMIC DNA]</scope>
    <source>
        <strain evidence="1 2">DSM 7225</strain>
    </source>
</reference>
<proteinExistence type="predicted"/>
<dbReference type="Proteomes" id="UP000531251">
    <property type="component" value="Unassembled WGS sequence"/>
</dbReference>
<protein>
    <recommendedName>
        <fullName evidence="3">Pectate lyase-like protein</fullName>
    </recommendedName>
</protein>
<sequence>MLALGGLVAAEPAAAGAANPPSATRILPAGVHRVVADQTIDGDLQLQPGAVLDIAAGATLRVLGEFAAPVARVFTGGGRVDLNQSRTPHAHPEWWGAAPGNGAVDSLPALAACLAAHPVLHLLAADYFLSDTWVIERPFVRVSGAGFRGTVAGAGTRLVMTNGTADVLRVGPARRPRMVNDYPQNIVVTGIALCRSAPVAGNPANPPAGMRAQFLLFARFEEISAAEHGIGFVARGLVRSQMSNCVAFRSIPGTQRGAPWRGFFLDGTQAIGLAGGNASLFLTDCNATIGGDPALGDNVGLLLEGAFADSFITNFETAGPATGIRVDGRTAEIGGRARDGHVNLHLHMPVIDQCGAIGIDIRDTSPQALIDISDPYVAAAPSAQAAIQCVAQRGAISIQGGQLVGGTNSRSGGHAAGLLARDSAGVQVNGLKILEHVAPVVLDRCQGFAVQAWVGASRDMRAPAASLRQCGRGSVALLLGYGRPAYSAGVELDTESRRIRIDASGLDDAALLGGADSRVRIGNRPAAQARTADIVIEGA</sequence>
<evidence type="ECO:0000313" key="2">
    <source>
        <dbReference type="Proteomes" id="UP000531251"/>
    </source>
</evidence>
<dbReference type="RefSeq" id="WP_167712726.1">
    <property type="nucleotide sequence ID" value="NZ_BAAADY010000001.1"/>
</dbReference>